<keyword evidence="8 10" id="KW-0012">Acyltransferase</keyword>
<evidence type="ECO:0000313" key="13">
    <source>
        <dbReference type="Proteomes" id="UP000267251"/>
    </source>
</evidence>
<dbReference type="Proteomes" id="UP000267251">
    <property type="component" value="Unassembled WGS sequence"/>
</dbReference>
<feature type="transmembrane region" description="Helical" evidence="10">
    <location>
        <begin position="7"/>
        <end position="26"/>
    </location>
</feature>
<evidence type="ECO:0000256" key="6">
    <source>
        <dbReference type="ARBA" id="ARBA00023139"/>
    </source>
</evidence>
<name>A0A4P9Y4U3_9FUNG</name>
<dbReference type="GO" id="GO:0019706">
    <property type="term" value="F:protein-cysteine S-palmitoyltransferase activity"/>
    <property type="evidence" value="ECO:0007669"/>
    <property type="project" value="UniProtKB-EC"/>
</dbReference>
<dbReference type="PROSITE" id="PS50216">
    <property type="entry name" value="DHHC"/>
    <property type="match status" value="1"/>
</dbReference>
<evidence type="ECO:0000256" key="8">
    <source>
        <dbReference type="ARBA" id="ARBA00023315"/>
    </source>
</evidence>
<dbReference type="Pfam" id="PF01529">
    <property type="entry name" value="DHHC"/>
    <property type="match status" value="1"/>
</dbReference>
<sequence length="293" mass="33153">MDIYRLLDAAVVGLVCLLIAFIQLTSQYYVLVPAYGGFGSAETWRKLVPFNVFVGLIWWHYYLACNTDPGRVPKEWEPPENAVIVERKKSGRVQLRYCRTCRSHKPPRAHHCSSCGRCVLRMDHHCPWLNNCVGHGNHGHFLRFLFSVVLGCSYIGILLCLHLFHLYQTNQSYYDPVTYTPPPELHQVVLLALNMIGSAMVLIMVGGLFAYQVYCTGYGTSTIESWEMDKIRKMIQQGRIPEATFPYDLGPRANFRSLLGSSWASWILPVKPLGTGLSFPISVMKKGTCGCKI</sequence>
<keyword evidence="2 10" id="KW-0808">Transferase</keyword>
<evidence type="ECO:0000256" key="5">
    <source>
        <dbReference type="ARBA" id="ARBA00023136"/>
    </source>
</evidence>
<evidence type="ECO:0000256" key="10">
    <source>
        <dbReference type="RuleBase" id="RU079119"/>
    </source>
</evidence>
<proteinExistence type="inferred from homology"/>
<comment type="subcellular location">
    <subcellularLocation>
        <location evidence="1">Membrane</location>
        <topology evidence="1">Multi-pass membrane protein</topology>
    </subcellularLocation>
</comment>
<feature type="domain" description="Palmitoyltransferase DHHC" evidence="11">
    <location>
        <begin position="94"/>
        <end position="227"/>
    </location>
</feature>
<evidence type="ECO:0000256" key="7">
    <source>
        <dbReference type="ARBA" id="ARBA00023288"/>
    </source>
</evidence>
<accession>A0A4P9Y4U3</accession>
<comment type="domain">
    <text evidence="10">The DHHC domain is required for palmitoyltransferase activity.</text>
</comment>
<evidence type="ECO:0000256" key="3">
    <source>
        <dbReference type="ARBA" id="ARBA00022692"/>
    </source>
</evidence>
<comment type="similarity">
    <text evidence="10">Belongs to the DHHC palmitoyltransferase family.</text>
</comment>
<evidence type="ECO:0000256" key="4">
    <source>
        <dbReference type="ARBA" id="ARBA00022989"/>
    </source>
</evidence>
<feature type="transmembrane region" description="Helical" evidence="10">
    <location>
        <begin position="144"/>
        <end position="167"/>
    </location>
</feature>
<evidence type="ECO:0000256" key="9">
    <source>
        <dbReference type="ARBA" id="ARBA00048048"/>
    </source>
</evidence>
<organism evidence="12 13">
    <name type="scientific">Piptocephalis cylindrospora</name>
    <dbReference type="NCBI Taxonomy" id="1907219"/>
    <lineage>
        <taxon>Eukaryota</taxon>
        <taxon>Fungi</taxon>
        <taxon>Fungi incertae sedis</taxon>
        <taxon>Zoopagomycota</taxon>
        <taxon>Zoopagomycotina</taxon>
        <taxon>Zoopagomycetes</taxon>
        <taxon>Zoopagales</taxon>
        <taxon>Piptocephalidaceae</taxon>
        <taxon>Piptocephalis</taxon>
    </lineage>
</organism>
<dbReference type="GO" id="GO:0016020">
    <property type="term" value="C:membrane"/>
    <property type="evidence" value="ECO:0007669"/>
    <property type="project" value="UniProtKB-SubCell"/>
</dbReference>
<keyword evidence="6" id="KW-0564">Palmitate</keyword>
<dbReference type="EMBL" id="KZ987906">
    <property type="protein sequence ID" value="RKP13996.1"/>
    <property type="molecule type" value="Genomic_DNA"/>
</dbReference>
<comment type="catalytic activity">
    <reaction evidence="9 10">
        <text>L-cysteinyl-[protein] + hexadecanoyl-CoA = S-hexadecanoyl-L-cysteinyl-[protein] + CoA</text>
        <dbReference type="Rhea" id="RHEA:36683"/>
        <dbReference type="Rhea" id="RHEA-COMP:10131"/>
        <dbReference type="Rhea" id="RHEA-COMP:11032"/>
        <dbReference type="ChEBI" id="CHEBI:29950"/>
        <dbReference type="ChEBI" id="CHEBI:57287"/>
        <dbReference type="ChEBI" id="CHEBI:57379"/>
        <dbReference type="ChEBI" id="CHEBI:74151"/>
        <dbReference type="EC" id="2.3.1.225"/>
    </reaction>
</comment>
<keyword evidence="3 10" id="KW-0812">Transmembrane</keyword>
<dbReference type="InterPro" id="IPR039859">
    <property type="entry name" value="PFA4/ZDH16/20/ERF2-like"/>
</dbReference>
<evidence type="ECO:0000256" key="2">
    <source>
        <dbReference type="ARBA" id="ARBA00022679"/>
    </source>
</evidence>
<evidence type="ECO:0000256" key="1">
    <source>
        <dbReference type="ARBA" id="ARBA00004141"/>
    </source>
</evidence>
<dbReference type="OrthoDB" id="331948at2759"/>
<keyword evidence="7" id="KW-0449">Lipoprotein</keyword>
<reference evidence="13" key="1">
    <citation type="journal article" date="2018" name="Nat. Microbiol.">
        <title>Leveraging single-cell genomics to expand the fungal tree of life.</title>
        <authorList>
            <person name="Ahrendt S.R."/>
            <person name="Quandt C.A."/>
            <person name="Ciobanu D."/>
            <person name="Clum A."/>
            <person name="Salamov A."/>
            <person name="Andreopoulos B."/>
            <person name="Cheng J.F."/>
            <person name="Woyke T."/>
            <person name="Pelin A."/>
            <person name="Henrissat B."/>
            <person name="Reynolds N.K."/>
            <person name="Benny G.L."/>
            <person name="Smith M.E."/>
            <person name="James T.Y."/>
            <person name="Grigoriev I.V."/>
        </authorList>
    </citation>
    <scope>NUCLEOTIDE SEQUENCE [LARGE SCALE GENOMIC DNA]</scope>
</reference>
<keyword evidence="5 10" id="KW-0472">Membrane</keyword>
<dbReference type="EC" id="2.3.1.225" evidence="10"/>
<evidence type="ECO:0000313" key="12">
    <source>
        <dbReference type="EMBL" id="RKP13996.1"/>
    </source>
</evidence>
<keyword evidence="4 10" id="KW-1133">Transmembrane helix</keyword>
<feature type="transmembrane region" description="Helical" evidence="10">
    <location>
        <begin position="46"/>
        <end position="64"/>
    </location>
</feature>
<keyword evidence="13" id="KW-1185">Reference proteome</keyword>
<evidence type="ECO:0000259" key="11">
    <source>
        <dbReference type="Pfam" id="PF01529"/>
    </source>
</evidence>
<gene>
    <name evidence="12" type="ORF">BJ684DRAFT_9262</name>
</gene>
<dbReference type="AlphaFoldDB" id="A0A4P9Y4U3"/>
<feature type="transmembrane region" description="Helical" evidence="10">
    <location>
        <begin position="187"/>
        <end position="211"/>
    </location>
</feature>
<dbReference type="InterPro" id="IPR001594">
    <property type="entry name" value="Palmitoyltrfase_DHHC"/>
</dbReference>
<protein>
    <recommendedName>
        <fullName evidence="10">Palmitoyltransferase</fullName>
        <ecNumber evidence="10">2.3.1.225</ecNumber>
    </recommendedName>
</protein>
<dbReference type="PANTHER" id="PTHR12246">
    <property type="entry name" value="PALMITOYLTRANSFERASE ZDHHC16"/>
    <property type="match status" value="1"/>
</dbReference>